<evidence type="ECO:0000313" key="3">
    <source>
        <dbReference type="EMBL" id="RMX09515.1"/>
    </source>
</evidence>
<reference evidence="3 4" key="1">
    <citation type="submission" date="2018-10" db="EMBL/GenBank/DDBJ databases">
        <title>Comamonadaceae CDC group NO-1 genome sequencing and assembly.</title>
        <authorList>
            <person name="Bernier A.-M."/>
            <person name="Bernard K."/>
        </authorList>
    </citation>
    <scope>NUCLEOTIDE SEQUENCE [LARGE SCALE GENOMIC DNA]</scope>
    <source>
        <strain evidence="3 4">NML180581</strain>
    </source>
</reference>
<keyword evidence="2" id="KW-1133">Transmembrane helix</keyword>
<protein>
    <submittedName>
        <fullName evidence="3">Uncharacterized protein</fullName>
    </submittedName>
</protein>
<organism evidence="3 4">
    <name type="scientific">Allofranklinella schreckenbergeri</name>
    <dbReference type="NCBI Taxonomy" id="1076744"/>
    <lineage>
        <taxon>Bacteria</taxon>
        <taxon>Pseudomonadati</taxon>
        <taxon>Pseudomonadota</taxon>
        <taxon>Betaproteobacteria</taxon>
        <taxon>Burkholderiales</taxon>
        <taxon>Comamonadaceae</taxon>
        <taxon>Allofranklinella</taxon>
    </lineage>
</organism>
<keyword evidence="2" id="KW-0472">Membrane</keyword>
<proteinExistence type="predicted"/>
<name>A0A3M6R2R4_9BURK</name>
<keyword evidence="1" id="KW-0175">Coiled coil</keyword>
<evidence type="ECO:0000256" key="1">
    <source>
        <dbReference type="SAM" id="Coils"/>
    </source>
</evidence>
<evidence type="ECO:0000313" key="4">
    <source>
        <dbReference type="Proteomes" id="UP000281171"/>
    </source>
</evidence>
<dbReference type="Proteomes" id="UP000281171">
    <property type="component" value="Unassembled WGS sequence"/>
</dbReference>
<gene>
    <name evidence="3" type="ORF">EBQ24_06360</name>
</gene>
<comment type="caution">
    <text evidence="3">The sequence shown here is derived from an EMBL/GenBank/DDBJ whole genome shotgun (WGS) entry which is preliminary data.</text>
</comment>
<dbReference type="EMBL" id="RDQK01000013">
    <property type="protein sequence ID" value="RMX09515.1"/>
    <property type="molecule type" value="Genomic_DNA"/>
</dbReference>
<accession>A0A3M6R2R4</accession>
<feature type="coiled-coil region" evidence="1">
    <location>
        <begin position="480"/>
        <end position="507"/>
    </location>
</feature>
<keyword evidence="2" id="KW-0812">Transmembrane</keyword>
<sequence length="565" mass="64108">MRGGDASHVKNFKGLFGMNAAALSKENNWFQEVEKTIVQSLVSSFGLDFLLFKDQVGGNVDTIHNVRQGIYATEAERKKFESRPGYSGAEYHSHKNYIEKNARDKELHAQGRLYDEYRGKYMATNEIKNLDHVVPAFEVWNDRGRFLAEVDGVELANRLSNLQSTHETINKSKKAKSMSDFISGLDDNIAERKKRQIKHKETLELLQKDPQKNKEKIAKLERKISTNEEKIKELESIDKEAALKKDREARAAMDKKINERYYLGEKFIRNAGLDAGKAGVKMGVRQTMGLLCAEIWMELKEQTAIILDQNKKNFDLSVFFERMKEGLKNIFRKIKERYRDFISAFNDGVLSGVMSSINTTLTNIFVTTSKNSVKIIRELWGSITKALKLIFLNPEKLDWVDLGRSVTGVVSAGISTLAGTLVHGEVSKWLAPLPVPFKEDLAAFAAALTTGLLTLGLGYLLLYSSFARKAWEYFKSLVPYGELLEKYQEVNEKLDQYLLELGSLEFNINVDELNCFSRSLGECRDEMDRSKILSQQIEKMEINIPFKAGNQESVKKFLVGLAGGK</sequence>
<dbReference type="AlphaFoldDB" id="A0A3M6R2R4"/>
<feature type="transmembrane region" description="Helical" evidence="2">
    <location>
        <begin position="441"/>
        <end position="462"/>
    </location>
</feature>
<evidence type="ECO:0000256" key="2">
    <source>
        <dbReference type="SAM" id="Phobius"/>
    </source>
</evidence>